<accession>A0A0G0FM96</accession>
<evidence type="ECO:0000313" key="2">
    <source>
        <dbReference type="Proteomes" id="UP000033886"/>
    </source>
</evidence>
<dbReference type="AlphaFoldDB" id="A0A0G0FM96"/>
<evidence type="ECO:0000313" key="1">
    <source>
        <dbReference type="EMBL" id="KKQ14815.1"/>
    </source>
</evidence>
<comment type="caution">
    <text evidence="1">The sequence shown here is derived from an EMBL/GenBank/DDBJ whole genome shotgun (WGS) entry which is preliminary data.</text>
</comment>
<dbReference type="Proteomes" id="UP000033886">
    <property type="component" value="Unassembled WGS sequence"/>
</dbReference>
<proteinExistence type="predicted"/>
<dbReference type="EMBL" id="LBSK01000059">
    <property type="protein sequence ID" value="KKQ14815.1"/>
    <property type="molecule type" value="Genomic_DNA"/>
</dbReference>
<organism evidence="1 2">
    <name type="scientific">candidate division WS6 bacterium GW2011_GWF1_36_8</name>
    <dbReference type="NCBI Taxonomy" id="1619098"/>
    <lineage>
        <taxon>Bacteria</taxon>
        <taxon>Candidatus Dojkabacteria</taxon>
    </lineage>
</organism>
<reference evidence="1 2" key="1">
    <citation type="journal article" date="2015" name="Nature">
        <title>rRNA introns, odd ribosomes, and small enigmatic genomes across a large radiation of phyla.</title>
        <authorList>
            <person name="Brown C.T."/>
            <person name="Hug L.A."/>
            <person name="Thomas B.C."/>
            <person name="Sharon I."/>
            <person name="Castelle C.J."/>
            <person name="Singh A."/>
            <person name="Wilkins M.J."/>
            <person name="Williams K.H."/>
            <person name="Banfield J.F."/>
        </authorList>
    </citation>
    <scope>NUCLEOTIDE SEQUENCE [LARGE SCALE GENOMIC DNA]</scope>
</reference>
<gene>
    <name evidence="1" type="ORF">US29_C0059G0005</name>
</gene>
<protein>
    <submittedName>
        <fullName evidence="1">Uncharacterized protein</fullName>
    </submittedName>
</protein>
<name>A0A0G0FM96_9BACT</name>
<sequence>MFYLAGVNGIGFEGCSEYYAFADDNPAYRAEAQASADEMGDPMNINDFSSMPYAEYEVLGRTVRRIATKIYLDDEEGNNYFEAPCFNVVVTFEGLSYTDETNNPYEAYFYGFNTAITGEELLKVDDILKSLTITE</sequence>